<dbReference type="InterPro" id="IPR004837">
    <property type="entry name" value="NaCa_Exmemb"/>
</dbReference>
<evidence type="ECO:0000256" key="7">
    <source>
        <dbReference type="SAM" id="MobiDB-lite"/>
    </source>
</evidence>
<keyword evidence="11" id="KW-1185">Reference proteome</keyword>
<accession>A0A8H5BER9</accession>
<feature type="transmembrane region" description="Helical" evidence="8">
    <location>
        <begin position="364"/>
        <end position="384"/>
    </location>
</feature>
<evidence type="ECO:0000256" key="6">
    <source>
        <dbReference type="ARBA" id="ARBA00023136"/>
    </source>
</evidence>
<dbReference type="PANTHER" id="PTHR31503:SF20">
    <property type="entry name" value="CA(2+)_H(+) EXCHANGER, PUTATIVE (EUROFUNG)-RELATED"/>
    <property type="match status" value="1"/>
</dbReference>
<keyword evidence="2" id="KW-0813">Transport</keyword>
<feature type="transmembrane region" description="Helical" evidence="8">
    <location>
        <begin position="505"/>
        <end position="525"/>
    </location>
</feature>
<keyword evidence="3 8" id="KW-0812">Transmembrane</keyword>
<dbReference type="Pfam" id="PF01699">
    <property type="entry name" value="Na_Ca_ex"/>
    <property type="match status" value="1"/>
</dbReference>
<feature type="transmembrane region" description="Helical" evidence="8">
    <location>
        <begin position="234"/>
        <end position="253"/>
    </location>
</feature>
<comment type="caution">
    <text evidence="10">The sequence shown here is derived from an EMBL/GenBank/DDBJ whole genome shotgun (WGS) entry which is preliminary data.</text>
</comment>
<evidence type="ECO:0000259" key="9">
    <source>
        <dbReference type="Pfam" id="PF01699"/>
    </source>
</evidence>
<organism evidence="10 11">
    <name type="scientific">Psilocybe cf. subviscida</name>
    <dbReference type="NCBI Taxonomy" id="2480587"/>
    <lineage>
        <taxon>Eukaryota</taxon>
        <taxon>Fungi</taxon>
        <taxon>Dikarya</taxon>
        <taxon>Basidiomycota</taxon>
        <taxon>Agaricomycotina</taxon>
        <taxon>Agaricomycetes</taxon>
        <taxon>Agaricomycetidae</taxon>
        <taxon>Agaricales</taxon>
        <taxon>Agaricineae</taxon>
        <taxon>Strophariaceae</taxon>
        <taxon>Psilocybe</taxon>
    </lineage>
</organism>
<dbReference type="GO" id="GO:0000329">
    <property type="term" value="C:fungal-type vacuole membrane"/>
    <property type="evidence" value="ECO:0007669"/>
    <property type="project" value="TreeGrafter"/>
</dbReference>
<reference evidence="10 11" key="1">
    <citation type="journal article" date="2020" name="ISME J.">
        <title>Uncovering the hidden diversity of litter-decomposition mechanisms in mushroom-forming fungi.</title>
        <authorList>
            <person name="Floudas D."/>
            <person name="Bentzer J."/>
            <person name="Ahren D."/>
            <person name="Johansson T."/>
            <person name="Persson P."/>
            <person name="Tunlid A."/>
        </authorList>
    </citation>
    <scope>NUCLEOTIDE SEQUENCE [LARGE SCALE GENOMIC DNA]</scope>
    <source>
        <strain evidence="10 11">CBS 101986</strain>
    </source>
</reference>
<feature type="region of interest" description="Disordered" evidence="7">
    <location>
        <begin position="1"/>
        <end position="64"/>
    </location>
</feature>
<keyword evidence="5" id="KW-0406">Ion transport</keyword>
<dbReference type="EMBL" id="JAACJJ010000028">
    <property type="protein sequence ID" value="KAF5321834.1"/>
    <property type="molecule type" value="Genomic_DNA"/>
</dbReference>
<gene>
    <name evidence="10" type="ORF">D9619_001049</name>
</gene>
<feature type="domain" description="Sodium/calcium exchanger membrane region" evidence="9">
    <location>
        <begin position="369"/>
        <end position="523"/>
    </location>
</feature>
<feature type="transmembrane region" description="Helical" evidence="8">
    <location>
        <begin position="190"/>
        <end position="213"/>
    </location>
</feature>
<proteinExistence type="predicted"/>
<feature type="transmembrane region" description="Helical" evidence="8">
    <location>
        <begin position="404"/>
        <end position="428"/>
    </location>
</feature>
<protein>
    <recommendedName>
        <fullName evidence="9">Sodium/calcium exchanger membrane region domain-containing protein</fullName>
    </recommendedName>
</protein>
<feature type="transmembrane region" description="Helical" evidence="8">
    <location>
        <begin position="95"/>
        <end position="121"/>
    </location>
</feature>
<sequence>MSNSTENTSARQRSNARPGPDDLELGKGGGLTSDREKSSANSISDQGGLLSAANPKSAGMESRRTRDVIAEQWEEGAEEIRKFWDLFMRKGKTKIGVVASLKAFFLSSWLNIFLVCIPIAWVSHFKHWDSKATFVLSFFAIVPLERIFDFGGEQMAFYLGKDLGGLLMVTLNNAVEATLAILLLKRCELVLLKSTIIGVVILHLLLVPGMAFVTGGARIIQQDLHPHLTQLNHTLLTLGVLSLLLPAAFFAAINTTFDPAAVAAAAAAATATPAAAAAAAEGAAAGNVTSAASEIAASVVNDGTKHIFLQMSRGLAILLLVVYVCSRIYLHDPPGEDDDLASAPMAPEAFKDHAARLKEEDPEVNQFVAIVVIAIAIGLLAATAEWLVESIDFVREESNIQTEWFGLILLPIVSFAADGTVAAVYFIRHTLRHFFTEPAPPQTLAKGEAIDLSIQFTLFWMPFFVLVGWWTNKPLTLLFDLFEVACLIGATFIVNYVTADSKTNWAEGMAMVIFYVMIALCSWFYSGQPEIAFLSQCESVAVALVSGGHLED</sequence>
<dbReference type="AlphaFoldDB" id="A0A8H5BER9"/>
<evidence type="ECO:0000313" key="11">
    <source>
        <dbReference type="Proteomes" id="UP000567179"/>
    </source>
</evidence>
<feature type="transmembrane region" description="Helical" evidence="8">
    <location>
        <begin position="449"/>
        <end position="471"/>
    </location>
</feature>
<dbReference type="GO" id="GO:0015369">
    <property type="term" value="F:calcium:proton antiporter activity"/>
    <property type="evidence" value="ECO:0007669"/>
    <property type="project" value="TreeGrafter"/>
</dbReference>
<dbReference type="Proteomes" id="UP000567179">
    <property type="component" value="Unassembled WGS sequence"/>
</dbReference>
<evidence type="ECO:0000256" key="1">
    <source>
        <dbReference type="ARBA" id="ARBA00004127"/>
    </source>
</evidence>
<evidence type="ECO:0000256" key="8">
    <source>
        <dbReference type="SAM" id="Phobius"/>
    </source>
</evidence>
<feature type="transmembrane region" description="Helical" evidence="8">
    <location>
        <begin position="477"/>
        <end position="498"/>
    </location>
</feature>
<name>A0A8H5BER9_9AGAR</name>
<dbReference type="OrthoDB" id="1699231at2759"/>
<comment type="subcellular location">
    <subcellularLocation>
        <location evidence="1">Endomembrane system</location>
        <topology evidence="1">Multi-pass membrane protein</topology>
    </subcellularLocation>
</comment>
<dbReference type="PANTHER" id="PTHR31503">
    <property type="entry name" value="VACUOLAR CALCIUM ION TRANSPORTER"/>
    <property type="match status" value="1"/>
</dbReference>
<keyword evidence="6 8" id="KW-0472">Membrane</keyword>
<keyword evidence="4 8" id="KW-1133">Transmembrane helix</keyword>
<evidence type="ECO:0000313" key="10">
    <source>
        <dbReference type="EMBL" id="KAF5321834.1"/>
    </source>
</evidence>
<dbReference type="GO" id="GO:0006874">
    <property type="term" value="P:intracellular calcium ion homeostasis"/>
    <property type="evidence" value="ECO:0007669"/>
    <property type="project" value="TreeGrafter"/>
</dbReference>
<feature type="transmembrane region" description="Helical" evidence="8">
    <location>
        <begin position="163"/>
        <end position="184"/>
    </location>
</feature>
<evidence type="ECO:0000256" key="2">
    <source>
        <dbReference type="ARBA" id="ARBA00022448"/>
    </source>
</evidence>
<dbReference type="GO" id="GO:0012505">
    <property type="term" value="C:endomembrane system"/>
    <property type="evidence" value="ECO:0007669"/>
    <property type="project" value="UniProtKB-SubCell"/>
</dbReference>
<dbReference type="InterPro" id="IPR004713">
    <property type="entry name" value="CaH_exchang"/>
</dbReference>
<evidence type="ECO:0000256" key="3">
    <source>
        <dbReference type="ARBA" id="ARBA00022692"/>
    </source>
</evidence>
<evidence type="ECO:0000256" key="5">
    <source>
        <dbReference type="ARBA" id="ARBA00023065"/>
    </source>
</evidence>
<evidence type="ECO:0000256" key="4">
    <source>
        <dbReference type="ARBA" id="ARBA00022989"/>
    </source>
</evidence>
<feature type="compositionally biased region" description="Polar residues" evidence="7">
    <location>
        <begin position="1"/>
        <end position="15"/>
    </location>
</feature>